<evidence type="ECO:0000313" key="3">
    <source>
        <dbReference type="EMBL" id="KAK7028261.1"/>
    </source>
</evidence>
<gene>
    <name evidence="3" type="ORF">R3P38DRAFT_2935030</name>
</gene>
<keyword evidence="1" id="KW-0472">Membrane</keyword>
<name>A0AAW0BNW2_9AGAR</name>
<sequence>MPTPRGLSSLVTILAFPVSSQAILSIATCQATIASALLQDPTLAHNLSIFTEIPATATNGSLTIFGCQAYCAPHQPRMNADCGNRLFQWFLPALFLVFGVATPPTCWRWQVWTALRPIADPFDAILSVGHRLSVCDRCYWKAGNVADVILREGRSGGRHGRREECRLRKSIALIFYTFPTVVPSVGLEKSLTSLSAIILSSPLPTPNLTPLIYDTAAKLAEDRTRGLAQAWFTVISCITGFVLATVPPLGGSSPSGSMVAAALVLAPLARDVLLGHAIGEVGSHHRAYVMLKEFVDGCQGADNGLMKEMDDAIVRADGEEATGKLVLTAGTSWYQPRRNLAEEQVHIRTWRRAVGMMLLLADTLTSVAAAAGALAAPPSYLNNRHFLLLGILGAWISSAGATSLLRRYHSVGPSSRIRRLGCLVVGKDLVLGAAVPLLFSATTCGWLSNCKLWSNYYNLRSSPRIPLDNSIAFAWNDSILYPALVCSCLGMKIATYLLLRWWVFRQAFAVLASGSSVLSSGGFLRPISSEKTQRTVPFRRHTTQS</sequence>
<feature type="transmembrane region" description="Helical" evidence="1">
    <location>
        <begin position="386"/>
        <end position="408"/>
    </location>
</feature>
<organism evidence="3 4">
    <name type="scientific">Favolaschia claudopus</name>
    <dbReference type="NCBI Taxonomy" id="2862362"/>
    <lineage>
        <taxon>Eukaryota</taxon>
        <taxon>Fungi</taxon>
        <taxon>Dikarya</taxon>
        <taxon>Basidiomycota</taxon>
        <taxon>Agaricomycotina</taxon>
        <taxon>Agaricomycetes</taxon>
        <taxon>Agaricomycetidae</taxon>
        <taxon>Agaricales</taxon>
        <taxon>Marasmiineae</taxon>
        <taxon>Mycenaceae</taxon>
        <taxon>Favolaschia</taxon>
    </lineage>
</organism>
<evidence type="ECO:0000313" key="4">
    <source>
        <dbReference type="Proteomes" id="UP001362999"/>
    </source>
</evidence>
<keyword evidence="1" id="KW-0812">Transmembrane</keyword>
<dbReference type="EMBL" id="JAWWNJ010000028">
    <property type="protein sequence ID" value="KAK7028261.1"/>
    <property type="molecule type" value="Genomic_DNA"/>
</dbReference>
<keyword evidence="4" id="KW-1185">Reference proteome</keyword>
<dbReference type="Proteomes" id="UP001362999">
    <property type="component" value="Unassembled WGS sequence"/>
</dbReference>
<proteinExistence type="predicted"/>
<feature type="transmembrane region" description="Helical" evidence="1">
    <location>
        <begin position="479"/>
        <end position="499"/>
    </location>
</feature>
<comment type="caution">
    <text evidence="3">The sequence shown here is derived from an EMBL/GenBank/DDBJ whole genome shotgun (WGS) entry which is preliminary data.</text>
</comment>
<dbReference type="GO" id="GO:0016787">
    <property type="term" value="F:hydrolase activity"/>
    <property type="evidence" value="ECO:0007669"/>
    <property type="project" value="UniProtKB-KW"/>
</dbReference>
<keyword evidence="3" id="KW-0378">Hydrolase</keyword>
<keyword evidence="2" id="KW-0732">Signal</keyword>
<keyword evidence="1" id="KW-1133">Transmembrane helix</keyword>
<dbReference type="AlphaFoldDB" id="A0AAW0BNW2"/>
<feature type="transmembrane region" description="Helical" evidence="1">
    <location>
        <begin position="353"/>
        <end position="374"/>
    </location>
</feature>
<feature type="signal peptide" evidence="2">
    <location>
        <begin position="1"/>
        <end position="22"/>
    </location>
</feature>
<feature type="transmembrane region" description="Helical" evidence="1">
    <location>
        <begin position="429"/>
        <end position="448"/>
    </location>
</feature>
<reference evidence="3 4" key="1">
    <citation type="journal article" date="2024" name="J Genomics">
        <title>Draft genome sequencing and assembly of Favolaschia claudopus CIRM-BRFM 2984 isolated from oak limbs.</title>
        <authorList>
            <person name="Navarro D."/>
            <person name="Drula E."/>
            <person name="Chaduli D."/>
            <person name="Cazenave R."/>
            <person name="Ahrendt S."/>
            <person name="Wang J."/>
            <person name="Lipzen A."/>
            <person name="Daum C."/>
            <person name="Barry K."/>
            <person name="Grigoriev I.V."/>
            <person name="Favel A."/>
            <person name="Rosso M.N."/>
            <person name="Martin F."/>
        </authorList>
    </citation>
    <scope>NUCLEOTIDE SEQUENCE [LARGE SCALE GENOMIC DNA]</scope>
    <source>
        <strain evidence="3 4">CIRM-BRFM 2984</strain>
    </source>
</reference>
<accession>A0AAW0BNW2</accession>
<evidence type="ECO:0000256" key="2">
    <source>
        <dbReference type="SAM" id="SignalP"/>
    </source>
</evidence>
<protein>
    <submittedName>
        <fullName evidence="3">Carboxylic ester hydrolase</fullName>
    </submittedName>
</protein>
<evidence type="ECO:0000256" key="1">
    <source>
        <dbReference type="SAM" id="Phobius"/>
    </source>
</evidence>
<feature type="transmembrane region" description="Helical" evidence="1">
    <location>
        <begin position="227"/>
        <end position="246"/>
    </location>
</feature>
<feature type="chain" id="PRO_5044012921" evidence="2">
    <location>
        <begin position="23"/>
        <end position="545"/>
    </location>
</feature>